<dbReference type="InterPro" id="IPR036291">
    <property type="entry name" value="NAD(P)-bd_dom_sf"/>
</dbReference>
<dbReference type="Pfam" id="PF00106">
    <property type="entry name" value="adh_short"/>
    <property type="match status" value="1"/>
</dbReference>
<evidence type="ECO:0000256" key="1">
    <source>
        <dbReference type="ARBA" id="ARBA00006484"/>
    </source>
</evidence>
<evidence type="ECO:0000313" key="6">
    <source>
        <dbReference type="Proteomes" id="UP001596337"/>
    </source>
</evidence>
<proteinExistence type="inferred from homology"/>
<name>A0ABW2BUE3_9PSEU</name>
<dbReference type="InterPro" id="IPR002347">
    <property type="entry name" value="SDR_fam"/>
</dbReference>
<reference evidence="6" key="1">
    <citation type="journal article" date="2019" name="Int. J. Syst. Evol. Microbiol.">
        <title>The Global Catalogue of Microorganisms (GCM) 10K type strain sequencing project: providing services to taxonomists for standard genome sequencing and annotation.</title>
        <authorList>
            <consortium name="The Broad Institute Genomics Platform"/>
            <consortium name="The Broad Institute Genome Sequencing Center for Infectious Disease"/>
            <person name="Wu L."/>
            <person name="Ma J."/>
        </authorList>
    </citation>
    <scope>NUCLEOTIDE SEQUENCE [LARGE SCALE GENOMIC DNA]</scope>
    <source>
        <strain evidence="6">KCTC 32255</strain>
    </source>
</reference>
<dbReference type="PANTHER" id="PTHR44196">
    <property type="entry name" value="DEHYDROGENASE/REDUCTASE SDR FAMILY MEMBER 7B"/>
    <property type="match status" value="1"/>
</dbReference>
<accession>A0ABW2BUE3</accession>
<dbReference type="SUPFAM" id="SSF51735">
    <property type="entry name" value="NAD(P)-binding Rossmann-fold domains"/>
    <property type="match status" value="1"/>
</dbReference>
<dbReference type="PRINTS" id="PR00081">
    <property type="entry name" value="GDHRDH"/>
</dbReference>
<gene>
    <name evidence="5" type="ORF">ACFQGD_05625</name>
</gene>
<dbReference type="EMBL" id="JBHSXX010000001">
    <property type="protein sequence ID" value="MFC6866620.1"/>
    <property type="molecule type" value="Genomic_DNA"/>
</dbReference>
<comment type="similarity">
    <text evidence="1 3">Belongs to the short-chain dehydrogenases/reductases (SDR) family.</text>
</comment>
<dbReference type="RefSeq" id="WP_345395905.1">
    <property type="nucleotide sequence ID" value="NZ_BAABLA010000024.1"/>
</dbReference>
<keyword evidence="2" id="KW-0560">Oxidoreductase</keyword>
<sequence length="311" mass="32873">MLSTLTRAATSGVTKAVNWAVNPRPGHDFAELTAAVRGKNVLITGASYGVGAATARLLAKAGATVLLAARTEERLAEVAHEITASGGTAYFYCADLADPVSAEALAGTILAEHGHVDIVVSNAGKSIRRSVELQYDRFHDFERTIGINYLGPVRMLLALLPSMRARGQGQIINVSTIGVRLTPAPRWGAYQASKSAFDTWLRSIAPEIAGDGVGVSTFYPSLIYTRMSAPTPIMRQLPGLTSAEAAEIVGRAIVTRERAIGPWWLMPAEVGSVLLAGPVTWALGVLYRNTDDTPSANGEATTGTSRASAER</sequence>
<dbReference type="Proteomes" id="UP001596337">
    <property type="component" value="Unassembled WGS sequence"/>
</dbReference>
<evidence type="ECO:0000313" key="5">
    <source>
        <dbReference type="EMBL" id="MFC6866620.1"/>
    </source>
</evidence>
<evidence type="ECO:0000256" key="3">
    <source>
        <dbReference type="RuleBase" id="RU000363"/>
    </source>
</evidence>
<dbReference type="PANTHER" id="PTHR44196:SF1">
    <property type="entry name" value="DEHYDROGENASE_REDUCTASE SDR FAMILY MEMBER 7B"/>
    <property type="match status" value="1"/>
</dbReference>
<feature type="region of interest" description="Disordered" evidence="4">
    <location>
        <begin position="292"/>
        <end position="311"/>
    </location>
</feature>
<dbReference type="CDD" id="cd05233">
    <property type="entry name" value="SDR_c"/>
    <property type="match status" value="1"/>
</dbReference>
<dbReference type="Gene3D" id="3.40.50.720">
    <property type="entry name" value="NAD(P)-binding Rossmann-like Domain"/>
    <property type="match status" value="1"/>
</dbReference>
<organism evidence="5 6">
    <name type="scientific">Haloechinothrix salitolerans</name>
    <dbReference type="NCBI Taxonomy" id="926830"/>
    <lineage>
        <taxon>Bacteria</taxon>
        <taxon>Bacillati</taxon>
        <taxon>Actinomycetota</taxon>
        <taxon>Actinomycetes</taxon>
        <taxon>Pseudonocardiales</taxon>
        <taxon>Pseudonocardiaceae</taxon>
        <taxon>Haloechinothrix</taxon>
    </lineage>
</organism>
<keyword evidence="6" id="KW-1185">Reference proteome</keyword>
<evidence type="ECO:0000256" key="4">
    <source>
        <dbReference type="SAM" id="MobiDB-lite"/>
    </source>
</evidence>
<evidence type="ECO:0000256" key="2">
    <source>
        <dbReference type="ARBA" id="ARBA00023002"/>
    </source>
</evidence>
<dbReference type="PRINTS" id="PR00080">
    <property type="entry name" value="SDRFAMILY"/>
</dbReference>
<protein>
    <submittedName>
        <fullName evidence="5">SDR family NAD(P)-dependent oxidoreductase</fullName>
    </submittedName>
</protein>
<comment type="caution">
    <text evidence="5">The sequence shown here is derived from an EMBL/GenBank/DDBJ whole genome shotgun (WGS) entry which is preliminary data.</text>
</comment>